<evidence type="ECO:0000313" key="2">
    <source>
        <dbReference type="EMBL" id="RZT85049.1"/>
    </source>
</evidence>
<accession>A0A4Q7UY17</accession>
<dbReference type="EMBL" id="SHKL01000001">
    <property type="protein sequence ID" value="RZT85049.1"/>
    <property type="molecule type" value="Genomic_DNA"/>
</dbReference>
<reference evidence="2 3" key="1">
    <citation type="submission" date="2019-02" db="EMBL/GenBank/DDBJ databases">
        <title>Sequencing the genomes of 1000 actinobacteria strains.</title>
        <authorList>
            <person name="Klenk H.-P."/>
        </authorList>
    </citation>
    <scope>NUCLEOTIDE SEQUENCE [LARGE SCALE GENOMIC DNA]</scope>
    <source>
        <strain evidence="2 3">DSM 45779</strain>
    </source>
</reference>
<keyword evidence="2" id="KW-0378">Hydrolase</keyword>
<protein>
    <submittedName>
        <fullName evidence="2">Alpha-beta hydrolase superfamily lysophospholipase</fullName>
    </submittedName>
</protein>
<dbReference type="Pfam" id="PF12697">
    <property type="entry name" value="Abhydrolase_6"/>
    <property type="match status" value="1"/>
</dbReference>
<evidence type="ECO:0000313" key="3">
    <source>
        <dbReference type="Proteomes" id="UP000291591"/>
    </source>
</evidence>
<evidence type="ECO:0000259" key="1">
    <source>
        <dbReference type="Pfam" id="PF12697"/>
    </source>
</evidence>
<dbReference type="Gene3D" id="3.40.50.1820">
    <property type="entry name" value="alpha/beta hydrolase"/>
    <property type="match status" value="1"/>
</dbReference>
<dbReference type="PANTHER" id="PTHR43194">
    <property type="entry name" value="HYDROLASE ALPHA/BETA FOLD FAMILY"/>
    <property type="match status" value="1"/>
</dbReference>
<keyword evidence="3" id="KW-1185">Reference proteome</keyword>
<name>A0A4Q7UY17_PSEST</name>
<dbReference type="InterPro" id="IPR050228">
    <property type="entry name" value="Carboxylesterase_BioH"/>
</dbReference>
<proteinExistence type="predicted"/>
<dbReference type="RefSeq" id="WP_130289578.1">
    <property type="nucleotide sequence ID" value="NZ_SHKL01000001.1"/>
</dbReference>
<comment type="caution">
    <text evidence="2">The sequence shown here is derived from an EMBL/GenBank/DDBJ whole genome shotgun (WGS) entry which is preliminary data.</text>
</comment>
<dbReference type="Proteomes" id="UP000291591">
    <property type="component" value="Unassembled WGS sequence"/>
</dbReference>
<dbReference type="SUPFAM" id="SSF53474">
    <property type="entry name" value="alpha/beta-Hydrolases"/>
    <property type="match status" value="1"/>
</dbReference>
<dbReference type="InterPro" id="IPR029058">
    <property type="entry name" value="AB_hydrolase_fold"/>
</dbReference>
<dbReference type="OrthoDB" id="2987348at2"/>
<gene>
    <name evidence="2" type="ORF">EV383_1913</name>
</gene>
<dbReference type="AlphaFoldDB" id="A0A4Q7UY17"/>
<organism evidence="2 3">
    <name type="scientific">Pseudonocardia sediminis</name>
    <dbReference type="NCBI Taxonomy" id="1397368"/>
    <lineage>
        <taxon>Bacteria</taxon>
        <taxon>Bacillati</taxon>
        <taxon>Actinomycetota</taxon>
        <taxon>Actinomycetes</taxon>
        <taxon>Pseudonocardiales</taxon>
        <taxon>Pseudonocardiaceae</taxon>
        <taxon>Pseudonocardia</taxon>
    </lineage>
</organism>
<dbReference type="GO" id="GO:0016787">
    <property type="term" value="F:hydrolase activity"/>
    <property type="evidence" value="ECO:0007669"/>
    <property type="project" value="UniProtKB-KW"/>
</dbReference>
<sequence length="313" mass="33447">MPDAPARSTPARSAPAWFTEALATPADTGEVEVAGVAIGYRAWGARRSHGAAGQGLVLVHGGGAHSRWWDHVGPLLVQGRRRVVALDLSGHGDSGRAQDYRLDRWADEVVAVARHAGAGERPTVIGHSMGGFVALTAALRHGHDLTGVMAVDSPVRERSPEELAARQQRAFGPMRVYPGRETALSHFRLVPEQEGDLPYVLDHVAGHSVREVPGGWSWKFDRGIFSGLGLTPGELDSVACRVALFRAEYGLVPADMGEMVVDLMGRAAPLVEIPGAAHHVMMDQPLALVTGLRTMLADWEYSVPQVPARAPGS</sequence>
<dbReference type="InterPro" id="IPR000073">
    <property type="entry name" value="AB_hydrolase_1"/>
</dbReference>
<feature type="domain" description="AB hydrolase-1" evidence="1">
    <location>
        <begin position="56"/>
        <end position="289"/>
    </location>
</feature>
<dbReference type="PANTHER" id="PTHR43194:SF2">
    <property type="entry name" value="PEROXISOMAL MEMBRANE PROTEIN LPX1"/>
    <property type="match status" value="1"/>
</dbReference>